<dbReference type="SMART" id="SM00739">
    <property type="entry name" value="KOW"/>
    <property type="match status" value="3"/>
</dbReference>
<dbReference type="Pfam" id="PF00856">
    <property type="entry name" value="SET"/>
    <property type="match status" value="1"/>
</dbReference>
<feature type="compositionally biased region" description="Basic residues" evidence="1">
    <location>
        <begin position="585"/>
        <end position="594"/>
    </location>
</feature>
<dbReference type="Gene3D" id="3.30.70.940">
    <property type="entry name" value="NusG, N-terminal domain"/>
    <property type="match status" value="1"/>
</dbReference>
<feature type="compositionally biased region" description="Pro residues" evidence="1">
    <location>
        <begin position="575"/>
        <end position="584"/>
    </location>
</feature>
<dbReference type="GO" id="GO:0006354">
    <property type="term" value="P:DNA-templated transcription elongation"/>
    <property type="evidence" value="ECO:0007669"/>
    <property type="project" value="InterPro"/>
</dbReference>
<evidence type="ECO:0000313" key="4">
    <source>
        <dbReference type="Proteomes" id="UP001213000"/>
    </source>
</evidence>
<protein>
    <recommendedName>
        <fullName evidence="2">SET domain-containing protein</fullName>
    </recommendedName>
</protein>
<dbReference type="PANTHER" id="PTHR47332:SF4">
    <property type="entry name" value="SET DOMAIN-CONTAINING PROTEIN 5"/>
    <property type="match status" value="1"/>
</dbReference>
<evidence type="ECO:0000313" key="3">
    <source>
        <dbReference type="EMBL" id="KAJ3571735.1"/>
    </source>
</evidence>
<evidence type="ECO:0000259" key="2">
    <source>
        <dbReference type="PROSITE" id="PS50280"/>
    </source>
</evidence>
<dbReference type="InterPro" id="IPR005824">
    <property type="entry name" value="KOW"/>
</dbReference>
<dbReference type="InterPro" id="IPR001214">
    <property type="entry name" value="SET_dom"/>
</dbReference>
<dbReference type="AlphaFoldDB" id="A0AAD5VWD1"/>
<dbReference type="Gene3D" id="2.170.270.10">
    <property type="entry name" value="SET domain"/>
    <property type="match status" value="1"/>
</dbReference>
<gene>
    <name evidence="3" type="ORF">NP233_g3557</name>
</gene>
<dbReference type="InterPro" id="IPR036735">
    <property type="entry name" value="NGN_dom_sf"/>
</dbReference>
<dbReference type="EMBL" id="JANIEX010000172">
    <property type="protein sequence ID" value="KAJ3571735.1"/>
    <property type="molecule type" value="Genomic_DNA"/>
</dbReference>
<sequence>MAAGDTTKGLYPSTSPDIPPYKLTTIYLPSPFPEGTSTPIATLLPPSLSSTLFSTGQLPPFATPYPDDPSYEVLDTPTKGFGMFATRSIEAGELILNEHPVLIVPEIPLPHDSPAWDDMGLSLPEKQRTEMLTMANCRPVEECPSSVEGIVRTNALVLDLIPRTKKAKRQPGDNEMVPVQRFGGVFLKINRCNHSCGPNAAHKWDISNLSSKLYALRKIQPGEEITIFYTDVTQSRDIRRAELEKNHRFLCTCLHCSPSSSVAPEVEASIYQSDENRHQLRHWLSTHPSYLEDVIQRWANVALPGRRQGTLEDENGGESPESPRTSGGGAVVPLQQEGPNEEEQGDVADWEDEEGWEDGDDWVAEGEFRYLSRAAFVSAYNSNQADFVAVEEDVGLFEVKAKTGHEMHALLTMTKRCLFHWSHSSLPRPHSIVWREDFGNRLYIETDNIETARAACLNVVTLQHYRHPEVKVVDRLDAAYLIRRRVMAKPSVQIGGWIRIAHGKYKGDIAYVFDVKEEGVGLAAENTLSVLLVPRIDHEAIIKRCQRQQLLKEHRARTREYEARMAENPEARLVPPRPPTPPPRPSRKQRKNQPRIKQGLLDASRVPPSAIERVPANKRLDLEHWKADACLFDASGFLLQRGLGPLQYSKDPATPSLEELEWFSRCANVAPDTLSIHLRRMELESMSAGTHVRVRGEEAVEWDGMVQDMYDDVIVVRERGSIYQRTVERKYVYRWFYIGDRVQVAAGPCKSLVAWVVYVNSESRIAVIQDLVKQETTAVSFHYLTEAPDDRIFHVPSTSDKGKKRMNVPDVPQTTVNTPIRLQKHDLLKYLVKAEVVVDRGEHAGRKGRVAAVKHLRRVSVVLEQSNTAAGGVVDLRARRLHYRFDPAGPYFRLDADDLVLYPVPSKRPPVLYQKLKGMSVLARNGAWKERRGRIHSIEETGRALVDFDAANTSGSKLQEISAEDLLYQHYPGGPFFQLDEKKELVPAPEAGHLVKSGFVNLDDHPRRNDPDYYISPQRLMTTWGSILSRQADMEENRDLDGDFDTIPAGHYFNMLQQRVLKEKPGLRIFFKVREDLPALRQGAGKTGYFSGIEGSEVRLTSPETGATFKEHYQALVPAPLATKTGWVVVCDNSTEMRHALGAHWYVREVRGEVAHVYPSSHNKTDIHVLKTWQLARTEPAPRVKKY</sequence>
<dbReference type="PROSITE" id="PS50280">
    <property type="entry name" value="SET"/>
    <property type="match status" value="1"/>
</dbReference>
<dbReference type="InterPro" id="IPR046341">
    <property type="entry name" value="SET_dom_sf"/>
</dbReference>
<comment type="caution">
    <text evidence="3">The sequence shown here is derived from an EMBL/GenBank/DDBJ whole genome shotgun (WGS) entry which is preliminary data.</text>
</comment>
<dbReference type="SUPFAM" id="SSF82199">
    <property type="entry name" value="SET domain"/>
    <property type="match status" value="1"/>
</dbReference>
<feature type="domain" description="SET" evidence="2">
    <location>
        <begin position="69"/>
        <end position="230"/>
    </location>
</feature>
<keyword evidence="4" id="KW-1185">Reference proteome</keyword>
<reference evidence="3" key="1">
    <citation type="submission" date="2022-07" db="EMBL/GenBank/DDBJ databases">
        <title>Genome Sequence of Leucocoprinus birnbaumii.</title>
        <authorList>
            <person name="Buettner E."/>
        </authorList>
    </citation>
    <scope>NUCLEOTIDE SEQUENCE</scope>
    <source>
        <strain evidence="3">VT141</strain>
    </source>
</reference>
<dbReference type="SMART" id="SM00317">
    <property type="entry name" value="SET"/>
    <property type="match status" value="1"/>
</dbReference>
<name>A0AAD5VWD1_9AGAR</name>
<dbReference type="Proteomes" id="UP001213000">
    <property type="component" value="Unassembled WGS sequence"/>
</dbReference>
<dbReference type="PANTHER" id="PTHR47332">
    <property type="entry name" value="SET DOMAIN-CONTAINING PROTEIN 5"/>
    <property type="match status" value="1"/>
</dbReference>
<feature type="region of interest" description="Disordered" evidence="1">
    <location>
        <begin position="564"/>
        <end position="604"/>
    </location>
</feature>
<feature type="compositionally biased region" description="Acidic residues" evidence="1">
    <location>
        <begin position="339"/>
        <end position="355"/>
    </location>
</feature>
<evidence type="ECO:0000256" key="1">
    <source>
        <dbReference type="SAM" id="MobiDB-lite"/>
    </source>
</evidence>
<organism evidence="3 4">
    <name type="scientific">Leucocoprinus birnbaumii</name>
    <dbReference type="NCBI Taxonomy" id="56174"/>
    <lineage>
        <taxon>Eukaryota</taxon>
        <taxon>Fungi</taxon>
        <taxon>Dikarya</taxon>
        <taxon>Basidiomycota</taxon>
        <taxon>Agaricomycotina</taxon>
        <taxon>Agaricomycetes</taxon>
        <taxon>Agaricomycetidae</taxon>
        <taxon>Agaricales</taxon>
        <taxon>Agaricineae</taxon>
        <taxon>Agaricaceae</taxon>
        <taxon>Leucocoprinus</taxon>
    </lineage>
</organism>
<feature type="region of interest" description="Disordered" evidence="1">
    <location>
        <begin position="307"/>
        <end position="355"/>
    </location>
</feature>
<dbReference type="CDD" id="cd20071">
    <property type="entry name" value="SET_SMYD"/>
    <property type="match status" value="1"/>
</dbReference>
<accession>A0AAD5VWD1</accession>
<proteinExistence type="predicted"/>
<dbReference type="InterPro" id="IPR053185">
    <property type="entry name" value="SET_domain_protein"/>
</dbReference>